<organism evidence="1 2">
    <name type="scientific">Methylomirabilis oxygeniifera</name>
    <dbReference type="NCBI Taxonomy" id="671143"/>
    <lineage>
        <taxon>Bacteria</taxon>
        <taxon>Candidatus Methylomirabilota</taxon>
        <taxon>Candidatus Methylomirabilia</taxon>
        <taxon>Candidatus Methylomirabilales</taxon>
        <taxon>Candidatus Methylomirabilaceae</taxon>
        <taxon>Candidatus Methylomirabilis</taxon>
    </lineage>
</organism>
<dbReference type="EMBL" id="FP565575">
    <property type="protein sequence ID" value="CBE68931.1"/>
    <property type="molecule type" value="Genomic_DNA"/>
</dbReference>
<proteinExistence type="predicted"/>
<dbReference type="AlphaFoldDB" id="D5MGQ0"/>
<accession>D5MGQ0</accession>
<protein>
    <submittedName>
        <fullName evidence="1">Uncharacterized protein</fullName>
    </submittedName>
</protein>
<dbReference type="KEGG" id="mox:DAMO_1881"/>
<gene>
    <name evidence="1" type="ORF">DAMO_1881</name>
</gene>
<dbReference type="HOGENOM" id="CLU_2732520_0_0_0"/>
<dbReference type="Proteomes" id="UP000006898">
    <property type="component" value="Chromosome"/>
</dbReference>
<name>D5MGQ0_METO1</name>
<evidence type="ECO:0000313" key="2">
    <source>
        <dbReference type="Proteomes" id="UP000006898"/>
    </source>
</evidence>
<evidence type="ECO:0000313" key="1">
    <source>
        <dbReference type="EMBL" id="CBE68931.1"/>
    </source>
</evidence>
<dbReference type="STRING" id="671143.DAMO_1881"/>
<reference evidence="1 2" key="1">
    <citation type="journal article" date="2010" name="Nature">
        <title>Nitrite-driven anaerobic methane oxidation by oxygenic bacteria.</title>
        <authorList>
            <person name="Ettwig K.F."/>
            <person name="Butler M.K."/>
            <person name="Le Paslier D."/>
            <person name="Pelletier E."/>
            <person name="Mangenot S."/>
            <person name="Kuypers M.M.M."/>
            <person name="Schreiber F."/>
            <person name="Dutilh B.E."/>
            <person name="Zedelius J."/>
            <person name="de Beer D."/>
            <person name="Gloerich J."/>
            <person name="Wessels H.J.C.T."/>
            <person name="van Allen T."/>
            <person name="Luesken F."/>
            <person name="Wu M."/>
            <person name="van de Pas-Schoonen K.T."/>
            <person name="Op den Camp H.J.M."/>
            <person name="Janssen-Megens E.M."/>
            <person name="Francoijs K-J."/>
            <person name="Stunnenberg H."/>
            <person name="Weissenbach J."/>
            <person name="Jetten M.S.M."/>
            <person name="Strous M."/>
        </authorList>
    </citation>
    <scope>NUCLEOTIDE SEQUENCE [LARGE SCALE GENOMIC DNA]</scope>
</reference>
<sequence length="71" mass="8066">MVRTKWTNWMIFRAKRADKLSEDHRLFRFDLSDISCVVLQKVRLALKTGSHIQPSGGLPWVGGGPLPGYQV</sequence>